<organism evidence="1 2">
    <name type="scientific">Candidatus Yonathbacteria bacterium CG_4_9_14_0_8_um_filter_46_47</name>
    <dbReference type="NCBI Taxonomy" id="1975106"/>
    <lineage>
        <taxon>Bacteria</taxon>
        <taxon>Candidatus Yonathiibacteriota</taxon>
    </lineage>
</organism>
<dbReference type="GO" id="GO:0032196">
    <property type="term" value="P:transposition"/>
    <property type="evidence" value="ECO:0007669"/>
    <property type="project" value="TreeGrafter"/>
</dbReference>
<proteinExistence type="predicted"/>
<dbReference type="PANTHER" id="PTHR10948">
    <property type="entry name" value="TRANSPOSASE"/>
    <property type="match status" value="1"/>
</dbReference>
<evidence type="ECO:0000313" key="1">
    <source>
        <dbReference type="EMBL" id="PJB83783.1"/>
    </source>
</evidence>
<gene>
    <name evidence="1" type="ORF">CO088_00705</name>
</gene>
<dbReference type="InterPro" id="IPR051917">
    <property type="entry name" value="Transposase-Integrase"/>
</dbReference>
<dbReference type="AlphaFoldDB" id="A0A2M8D9H7"/>
<dbReference type="EMBL" id="PFTM01000018">
    <property type="protein sequence ID" value="PJB83783.1"/>
    <property type="molecule type" value="Genomic_DNA"/>
</dbReference>
<dbReference type="Proteomes" id="UP000229236">
    <property type="component" value="Unassembled WGS sequence"/>
</dbReference>
<accession>A0A2M8D9H7</accession>
<evidence type="ECO:0000313" key="2">
    <source>
        <dbReference type="Proteomes" id="UP000229236"/>
    </source>
</evidence>
<dbReference type="PANTHER" id="PTHR10948:SF23">
    <property type="entry name" value="TRANSPOSASE INSI FOR INSERTION SEQUENCE ELEMENT IS30A-RELATED"/>
    <property type="match status" value="1"/>
</dbReference>
<reference evidence="2" key="1">
    <citation type="submission" date="2017-09" db="EMBL/GenBank/DDBJ databases">
        <title>Depth-based differentiation of microbial function through sediment-hosted aquifers and enrichment of novel symbionts in the deep terrestrial subsurface.</title>
        <authorList>
            <person name="Probst A.J."/>
            <person name="Ladd B."/>
            <person name="Jarett J.K."/>
            <person name="Geller-Mcgrath D.E."/>
            <person name="Sieber C.M.K."/>
            <person name="Emerson J.B."/>
            <person name="Anantharaman K."/>
            <person name="Thomas B.C."/>
            <person name="Malmstrom R."/>
            <person name="Stieglmeier M."/>
            <person name="Klingl A."/>
            <person name="Woyke T."/>
            <person name="Ryan C.M."/>
            <person name="Banfield J.F."/>
        </authorList>
    </citation>
    <scope>NUCLEOTIDE SEQUENCE [LARGE SCALE GENOMIC DNA]</scope>
</reference>
<sequence>MIKRVSMSNSRLIPTQIYFAHLASPWEQSTSENTSDLIRQYTPKDPELDKISTRDIKRVQCQFNDHPRAVLNFYKPDKVFNKLVALKI</sequence>
<dbReference type="GO" id="GO:0004803">
    <property type="term" value="F:transposase activity"/>
    <property type="evidence" value="ECO:0007669"/>
    <property type="project" value="TreeGrafter"/>
</dbReference>
<comment type="caution">
    <text evidence="1">The sequence shown here is derived from an EMBL/GenBank/DDBJ whole genome shotgun (WGS) entry which is preliminary data.</text>
</comment>
<name>A0A2M8D9H7_9BACT</name>
<protein>
    <submittedName>
        <fullName evidence="1">Uncharacterized protein</fullName>
    </submittedName>
</protein>
<dbReference type="GO" id="GO:0005829">
    <property type="term" value="C:cytosol"/>
    <property type="evidence" value="ECO:0007669"/>
    <property type="project" value="TreeGrafter"/>
</dbReference>